<dbReference type="AlphaFoldDB" id="A0A8K0JRK8"/>
<evidence type="ECO:0000313" key="1">
    <source>
        <dbReference type="EMBL" id="KAG7548960.1"/>
    </source>
</evidence>
<protein>
    <submittedName>
        <fullName evidence="1">Uncharacterized protein</fullName>
    </submittedName>
</protein>
<proteinExistence type="predicted"/>
<comment type="caution">
    <text evidence="1">The sequence shown here is derived from an EMBL/GenBank/DDBJ whole genome shotgun (WGS) entry which is preliminary data.</text>
</comment>
<organism evidence="1 2">
    <name type="scientific">Filobasidium floriforme</name>
    <dbReference type="NCBI Taxonomy" id="5210"/>
    <lineage>
        <taxon>Eukaryota</taxon>
        <taxon>Fungi</taxon>
        <taxon>Dikarya</taxon>
        <taxon>Basidiomycota</taxon>
        <taxon>Agaricomycotina</taxon>
        <taxon>Tremellomycetes</taxon>
        <taxon>Filobasidiales</taxon>
        <taxon>Filobasidiaceae</taxon>
        <taxon>Filobasidium</taxon>
    </lineage>
</organism>
<evidence type="ECO:0000313" key="2">
    <source>
        <dbReference type="Proteomes" id="UP000812966"/>
    </source>
</evidence>
<dbReference type="EMBL" id="JABELV010000056">
    <property type="protein sequence ID" value="KAG7548960.1"/>
    <property type="molecule type" value="Genomic_DNA"/>
</dbReference>
<name>A0A8K0JRK8_9TREE</name>
<sequence length="189" mass="21819">MGADTCSACTQSQVTHQPVTDYMSYCPHDGGSFVKTGSPYDDQYYTEVIEYLNDELSSTAETEEWEKKWADWMDLKAMAVVPQVCKAYIDWVEPERETQADLDIYIAMFTRLEELNRKQNGPHIELEDHQKRKLASVTRAVLNGAAWRLGAYRVFHYYLESEAQVEDLDMGPTFELTIQTKKSSHEQRS</sequence>
<reference evidence="1" key="1">
    <citation type="submission" date="2020-04" db="EMBL/GenBank/DDBJ databases">
        <title>Analysis of mating type loci in Filobasidium floriforme.</title>
        <authorList>
            <person name="Nowrousian M."/>
        </authorList>
    </citation>
    <scope>NUCLEOTIDE SEQUENCE</scope>
    <source>
        <strain evidence="1">CBS 6242</strain>
    </source>
</reference>
<gene>
    <name evidence="1" type="ORF">FFLO_03165</name>
</gene>
<accession>A0A8K0JRK8</accession>
<dbReference type="Proteomes" id="UP000812966">
    <property type="component" value="Unassembled WGS sequence"/>
</dbReference>
<keyword evidence="2" id="KW-1185">Reference proteome</keyword>